<feature type="region of interest" description="Disordered" evidence="1">
    <location>
        <begin position="133"/>
        <end position="194"/>
    </location>
</feature>
<evidence type="ECO:0000313" key="3">
    <source>
        <dbReference type="RefSeq" id="XP_010470499.1"/>
    </source>
</evidence>
<feature type="compositionally biased region" description="Basic and acidic residues" evidence="1">
    <location>
        <begin position="262"/>
        <end position="272"/>
    </location>
</feature>
<dbReference type="Proteomes" id="UP000694864">
    <property type="component" value="Chromosome 16"/>
</dbReference>
<gene>
    <name evidence="3" type="primary">LOC104750407</name>
</gene>
<feature type="region of interest" description="Disordered" evidence="1">
    <location>
        <begin position="81"/>
        <end position="105"/>
    </location>
</feature>
<evidence type="ECO:0000313" key="2">
    <source>
        <dbReference type="Proteomes" id="UP000694864"/>
    </source>
</evidence>
<dbReference type="RefSeq" id="XP_010470499.1">
    <property type="nucleotide sequence ID" value="XM_010472197.2"/>
</dbReference>
<evidence type="ECO:0000256" key="1">
    <source>
        <dbReference type="SAM" id="MobiDB-lite"/>
    </source>
</evidence>
<protein>
    <submittedName>
        <fullName evidence="3">Uncharacterized protein LOC104750407</fullName>
    </submittedName>
</protein>
<accession>A0ABM0WFU6</accession>
<reference evidence="2" key="1">
    <citation type="journal article" date="2014" name="Nat. Commun.">
        <title>The emerging biofuel crop Camelina sativa retains a highly undifferentiated hexaploid genome structure.</title>
        <authorList>
            <person name="Kagale S."/>
            <person name="Koh C."/>
            <person name="Nixon J."/>
            <person name="Bollina V."/>
            <person name="Clarke W.E."/>
            <person name="Tuteja R."/>
            <person name="Spillane C."/>
            <person name="Robinson S.J."/>
            <person name="Links M.G."/>
            <person name="Clarke C."/>
            <person name="Higgins E.E."/>
            <person name="Huebert T."/>
            <person name="Sharpe A.G."/>
            <person name="Parkin I.A."/>
        </authorList>
    </citation>
    <scope>NUCLEOTIDE SEQUENCE [LARGE SCALE GENOMIC DNA]</scope>
    <source>
        <strain evidence="2">cv. DH55</strain>
    </source>
</reference>
<dbReference type="GeneID" id="104750407"/>
<organism evidence="2 3">
    <name type="scientific">Camelina sativa</name>
    <name type="common">False flax</name>
    <name type="synonym">Myagrum sativum</name>
    <dbReference type="NCBI Taxonomy" id="90675"/>
    <lineage>
        <taxon>Eukaryota</taxon>
        <taxon>Viridiplantae</taxon>
        <taxon>Streptophyta</taxon>
        <taxon>Embryophyta</taxon>
        <taxon>Tracheophyta</taxon>
        <taxon>Spermatophyta</taxon>
        <taxon>Magnoliopsida</taxon>
        <taxon>eudicotyledons</taxon>
        <taxon>Gunneridae</taxon>
        <taxon>Pentapetalae</taxon>
        <taxon>rosids</taxon>
        <taxon>malvids</taxon>
        <taxon>Brassicales</taxon>
        <taxon>Brassicaceae</taxon>
        <taxon>Camelineae</taxon>
        <taxon>Camelina</taxon>
    </lineage>
</organism>
<reference evidence="3" key="2">
    <citation type="submission" date="2025-08" db="UniProtKB">
        <authorList>
            <consortium name="RefSeq"/>
        </authorList>
    </citation>
    <scope>IDENTIFICATION</scope>
    <source>
        <tissue evidence="3">Leaf</tissue>
    </source>
</reference>
<sequence>MKKITKKLSMKYMKLNKHRLRQDGSMKSDEDCGELFCEIHRPESEEINETKETPKVTKIMECKHRKLMLNEKEYEKNIHVDGQDRSHISECSVRNEGRERKEQLDEGPIRNIYRVDMDPLVGSVKNGHMDHLEDLIRGRDRTDHTEGSTRKSAGNRVDQLEGSSKNGQKQQHEDNIVKPSNHVDQSEKSNECPSDFATKRDYLDWIEYVEGSNHHCFDRTENSEKPYKREDIDHDQISVGLSEGSIEGYNDEILLLKSSKNRKNEKFEDSKGYRKGRGSKAKDSLNFK</sequence>
<feature type="region of interest" description="Disordered" evidence="1">
    <location>
        <begin position="260"/>
        <end position="288"/>
    </location>
</feature>
<keyword evidence="2" id="KW-1185">Reference proteome</keyword>
<name>A0ABM0WFU6_CAMSA</name>
<proteinExistence type="predicted"/>
<feature type="compositionally biased region" description="Basic and acidic residues" evidence="1">
    <location>
        <begin position="133"/>
        <end position="149"/>
    </location>
</feature>